<dbReference type="AlphaFoldDB" id="A0AAV1EER1"/>
<evidence type="ECO:0000256" key="2">
    <source>
        <dbReference type="ARBA" id="ARBA00022843"/>
    </source>
</evidence>
<protein>
    <submittedName>
        <fullName evidence="4">OLC1v1019663C1</fullName>
    </submittedName>
</protein>
<feature type="domain" description="Ubiquitin-like" evidence="3">
    <location>
        <begin position="247"/>
        <end position="317"/>
    </location>
</feature>
<gene>
    <name evidence="4" type="ORF">OLC1_LOCUS24084</name>
</gene>
<dbReference type="PRINTS" id="PR00348">
    <property type="entry name" value="UBIQUITIN"/>
</dbReference>
<dbReference type="Gene3D" id="3.10.20.90">
    <property type="entry name" value="Phosphatidylinositol 3-kinase Catalytic Subunit, Chain A, domain 1"/>
    <property type="match status" value="4"/>
</dbReference>
<dbReference type="Proteomes" id="UP001161247">
    <property type="component" value="Chromosome 9"/>
</dbReference>
<evidence type="ECO:0000313" key="4">
    <source>
        <dbReference type="EMBL" id="CAI9118139.1"/>
    </source>
</evidence>
<dbReference type="InterPro" id="IPR050158">
    <property type="entry name" value="Ubiquitin_ubiquitin-like"/>
</dbReference>
<keyword evidence="2" id="KW-0832">Ubl conjugation</keyword>
<feature type="domain" description="Ubiquitin-like" evidence="3">
    <location>
        <begin position="94"/>
        <end position="165"/>
    </location>
</feature>
<dbReference type="GO" id="GO:0003729">
    <property type="term" value="F:mRNA binding"/>
    <property type="evidence" value="ECO:0007669"/>
    <property type="project" value="UniProtKB-ARBA"/>
</dbReference>
<dbReference type="EMBL" id="OX459126">
    <property type="protein sequence ID" value="CAI9118139.1"/>
    <property type="molecule type" value="Genomic_DNA"/>
</dbReference>
<evidence type="ECO:0000259" key="3">
    <source>
        <dbReference type="PROSITE" id="PS50053"/>
    </source>
</evidence>
<keyword evidence="1" id="KW-1017">Isopeptide bond</keyword>
<proteinExistence type="predicted"/>
<dbReference type="PANTHER" id="PTHR10666">
    <property type="entry name" value="UBIQUITIN"/>
    <property type="match status" value="1"/>
</dbReference>
<sequence>MEELGQGSTGQNDGGDEQKMNIFLKLSKTVGLTVKTSDTVRNLKTALNDKEVISECLQDIFFGGDRLMDDQKLVDCGIQQNSSLLVFVQNFSPLLLYVKLLDGQNTINVEARSCDTIQDVKSSIGAKRTIKSYDFNLICAGKLLEEDKTLASLNIEAGSTLHMIIAPKEMLAISVKMPSGEILKMEVRRLYTVSDIRTVVESMVGYSVDDLSLAYDGVQLENSNILSSCNITEGSMLEFLEMAPQILQVFLKDPDSKTLTFFVYREELISMVKDKVFRKIGIPTHVQRLMFDGKYLKDDRSLASYNIQKDSTLHLSVWKSSLVSQKNNQLAESN</sequence>
<feature type="domain" description="Ubiquitin-like" evidence="3">
    <location>
        <begin position="171"/>
        <end position="240"/>
    </location>
</feature>
<name>A0AAV1EER1_OLDCO</name>
<dbReference type="Pfam" id="PF00240">
    <property type="entry name" value="ubiquitin"/>
    <property type="match status" value="4"/>
</dbReference>
<dbReference type="CDD" id="cd17039">
    <property type="entry name" value="Ubl_ubiquitin_like"/>
    <property type="match status" value="1"/>
</dbReference>
<dbReference type="SUPFAM" id="SSF54236">
    <property type="entry name" value="Ubiquitin-like"/>
    <property type="match status" value="4"/>
</dbReference>
<dbReference type="SMART" id="SM00213">
    <property type="entry name" value="UBQ"/>
    <property type="match status" value="4"/>
</dbReference>
<evidence type="ECO:0000313" key="5">
    <source>
        <dbReference type="Proteomes" id="UP001161247"/>
    </source>
</evidence>
<reference evidence="4" key="1">
    <citation type="submission" date="2023-03" db="EMBL/GenBank/DDBJ databases">
        <authorList>
            <person name="Julca I."/>
        </authorList>
    </citation>
    <scope>NUCLEOTIDE SEQUENCE</scope>
</reference>
<dbReference type="InterPro" id="IPR019956">
    <property type="entry name" value="Ubiquitin_dom"/>
</dbReference>
<feature type="domain" description="Ubiquitin-like" evidence="3">
    <location>
        <begin position="20"/>
        <end position="93"/>
    </location>
</feature>
<evidence type="ECO:0000256" key="1">
    <source>
        <dbReference type="ARBA" id="ARBA00022499"/>
    </source>
</evidence>
<keyword evidence="5" id="KW-1185">Reference proteome</keyword>
<dbReference type="PROSITE" id="PS50053">
    <property type="entry name" value="UBIQUITIN_2"/>
    <property type="match status" value="4"/>
</dbReference>
<organism evidence="4 5">
    <name type="scientific">Oldenlandia corymbosa var. corymbosa</name>
    <dbReference type="NCBI Taxonomy" id="529605"/>
    <lineage>
        <taxon>Eukaryota</taxon>
        <taxon>Viridiplantae</taxon>
        <taxon>Streptophyta</taxon>
        <taxon>Embryophyta</taxon>
        <taxon>Tracheophyta</taxon>
        <taxon>Spermatophyta</taxon>
        <taxon>Magnoliopsida</taxon>
        <taxon>eudicotyledons</taxon>
        <taxon>Gunneridae</taxon>
        <taxon>Pentapetalae</taxon>
        <taxon>asterids</taxon>
        <taxon>lamiids</taxon>
        <taxon>Gentianales</taxon>
        <taxon>Rubiaceae</taxon>
        <taxon>Rubioideae</taxon>
        <taxon>Spermacoceae</taxon>
        <taxon>Hedyotis-Oldenlandia complex</taxon>
        <taxon>Oldenlandia</taxon>
    </lineage>
</organism>
<accession>A0AAV1EER1</accession>
<dbReference type="InterPro" id="IPR000626">
    <property type="entry name" value="Ubiquitin-like_dom"/>
</dbReference>
<dbReference type="InterPro" id="IPR029071">
    <property type="entry name" value="Ubiquitin-like_domsf"/>
</dbReference>